<sequence length="324" mass="36640">MDLKLRILVFVLQLHIATSYKSYKFNKLCPTSKFKAIVDALLDDKPNVELENGKDLSVALITQKWNDKTYKAVEYCDFRVIAKSSRHGPTSGIFASIRQMNLRKGASNECIDYVIFEVGSGENQKSQKMCGTVEGDEAFEASNFFDAPGGSMKVIIYINRYVALESGKELGIEFSFTSYDDCTRNTLECQEKKCISKDLQNDTILNCPPPFCRDEPSLEHLCNVKQTYQAPSSHVLAISALTSLFLVMFAIVTCWYCFKFRNWNDNQTNSPDTSARLRTSRPDMEFQTIRIPAAPEMSASAPPVMEDHDNPPSYDSLFKDRKVV</sequence>
<feature type="transmembrane region" description="Helical" evidence="2">
    <location>
        <begin position="235"/>
        <end position="258"/>
    </location>
</feature>
<feature type="signal peptide" evidence="3">
    <location>
        <begin position="1"/>
        <end position="19"/>
    </location>
</feature>
<evidence type="ECO:0000313" key="5">
    <source>
        <dbReference type="Proteomes" id="UP001151699"/>
    </source>
</evidence>
<keyword evidence="3" id="KW-0732">Signal</keyword>
<dbReference type="OrthoDB" id="47276at2759"/>
<keyword evidence="2" id="KW-0812">Transmembrane</keyword>
<dbReference type="Proteomes" id="UP001151699">
    <property type="component" value="Chromosome B"/>
</dbReference>
<gene>
    <name evidence="4" type="ORF">Bhyg_07785</name>
</gene>
<evidence type="ECO:0000256" key="3">
    <source>
        <dbReference type="SAM" id="SignalP"/>
    </source>
</evidence>
<proteinExistence type="predicted"/>
<dbReference type="AlphaFoldDB" id="A0A9Q0N4M0"/>
<feature type="region of interest" description="Disordered" evidence="1">
    <location>
        <begin position="296"/>
        <end position="324"/>
    </location>
</feature>
<evidence type="ECO:0000313" key="4">
    <source>
        <dbReference type="EMBL" id="KAJ6642831.1"/>
    </source>
</evidence>
<protein>
    <submittedName>
        <fullName evidence="4">Uncharacterized protein</fullName>
    </submittedName>
</protein>
<feature type="chain" id="PRO_5040362819" evidence="3">
    <location>
        <begin position="20"/>
        <end position="324"/>
    </location>
</feature>
<evidence type="ECO:0000256" key="2">
    <source>
        <dbReference type="SAM" id="Phobius"/>
    </source>
</evidence>
<name>A0A9Q0N4M0_9DIPT</name>
<keyword evidence="2" id="KW-0472">Membrane</keyword>
<keyword evidence="2" id="KW-1133">Transmembrane helix</keyword>
<accession>A0A9Q0N4M0</accession>
<reference evidence="4" key="1">
    <citation type="submission" date="2022-07" db="EMBL/GenBank/DDBJ databases">
        <authorList>
            <person name="Trinca V."/>
            <person name="Uliana J.V.C."/>
            <person name="Torres T.T."/>
            <person name="Ward R.J."/>
            <person name="Monesi N."/>
        </authorList>
    </citation>
    <scope>NUCLEOTIDE SEQUENCE</scope>
    <source>
        <strain evidence="4">HSMRA1968</strain>
        <tissue evidence="4">Whole embryos</tissue>
    </source>
</reference>
<keyword evidence="5" id="KW-1185">Reference proteome</keyword>
<dbReference type="EMBL" id="WJQU01000002">
    <property type="protein sequence ID" value="KAJ6642831.1"/>
    <property type="molecule type" value="Genomic_DNA"/>
</dbReference>
<evidence type="ECO:0000256" key="1">
    <source>
        <dbReference type="SAM" id="MobiDB-lite"/>
    </source>
</evidence>
<organism evidence="4 5">
    <name type="scientific">Pseudolycoriella hygida</name>
    <dbReference type="NCBI Taxonomy" id="35572"/>
    <lineage>
        <taxon>Eukaryota</taxon>
        <taxon>Metazoa</taxon>
        <taxon>Ecdysozoa</taxon>
        <taxon>Arthropoda</taxon>
        <taxon>Hexapoda</taxon>
        <taxon>Insecta</taxon>
        <taxon>Pterygota</taxon>
        <taxon>Neoptera</taxon>
        <taxon>Endopterygota</taxon>
        <taxon>Diptera</taxon>
        <taxon>Nematocera</taxon>
        <taxon>Sciaroidea</taxon>
        <taxon>Sciaridae</taxon>
        <taxon>Pseudolycoriella</taxon>
    </lineage>
</organism>
<comment type="caution">
    <text evidence="4">The sequence shown here is derived from an EMBL/GenBank/DDBJ whole genome shotgun (WGS) entry which is preliminary data.</text>
</comment>